<keyword evidence="1" id="KW-1003">Cell membrane</keyword>
<proteinExistence type="predicted"/>
<dbReference type="OrthoDB" id="9776369at2"/>
<dbReference type="STRING" id="395495.Lcho_3022"/>
<dbReference type="GO" id="GO:0005524">
    <property type="term" value="F:ATP binding"/>
    <property type="evidence" value="ECO:0007669"/>
    <property type="project" value="UniProtKB-KW"/>
</dbReference>
<reference evidence="7 8" key="1">
    <citation type="submission" date="2008-03" db="EMBL/GenBank/DDBJ databases">
        <title>Complete sequence of Leptothrix cholodnii SP-6.</title>
        <authorList>
            <consortium name="US DOE Joint Genome Institute"/>
            <person name="Copeland A."/>
            <person name="Lucas S."/>
            <person name="Lapidus A."/>
            <person name="Glavina del Rio T."/>
            <person name="Dalin E."/>
            <person name="Tice H."/>
            <person name="Bruce D."/>
            <person name="Goodwin L."/>
            <person name="Pitluck S."/>
            <person name="Chertkov O."/>
            <person name="Brettin T."/>
            <person name="Detter J.C."/>
            <person name="Han C."/>
            <person name="Kuske C.R."/>
            <person name="Schmutz J."/>
            <person name="Larimer F."/>
            <person name="Land M."/>
            <person name="Hauser L."/>
            <person name="Kyrpides N."/>
            <person name="Lykidis A."/>
            <person name="Emerson D."/>
            <person name="Richardson P."/>
        </authorList>
    </citation>
    <scope>NUCLEOTIDE SEQUENCE [LARGE SCALE GENOMIC DNA]</scope>
    <source>
        <strain evidence="8">ATCC 51168 / LMG 8142 / SP-6</strain>
    </source>
</reference>
<evidence type="ECO:0000313" key="7">
    <source>
        <dbReference type="EMBL" id="ACB35282.1"/>
    </source>
</evidence>
<dbReference type="CDD" id="cd03215">
    <property type="entry name" value="ABC_Carb_Monos_II"/>
    <property type="match status" value="1"/>
</dbReference>
<dbReference type="InterPro" id="IPR050107">
    <property type="entry name" value="ABC_carbohydrate_import_ATPase"/>
</dbReference>
<dbReference type="Proteomes" id="UP000001693">
    <property type="component" value="Chromosome"/>
</dbReference>
<gene>
    <name evidence="7" type="ordered locus">Lcho_3022</name>
</gene>
<evidence type="ECO:0000256" key="1">
    <source>
        <dbReference type="ARBA" id="ARBA00022475"/>
    </source>
</evidence>
<dbReference type="HOGENOM" id="CLU_000604_92_0_4"/>
<keyword evidence="2" id="KW-0813">Transport</keyword>
<dbReference type="GO" id="GO:0016887">
    <property type="term" value="F:ATP hydrolysis activity"/>
    <property type="evidence" value="ECO:0007669"/>
    <property type="project" value="InterPro"/>
</dbReference>
<dbReference type="InterPro" id="IPR003439">
    <property type="entry name" value="ABC_transporter-like_ATP-bd"/>
</dbReference>
<accession>B1XZB2</accession>
<feature type="domain" description="ABC transporter" evidence="6">
    <location>
        <begin position="298"/>
        <end position="545"/>
    </location>
</feature>
<evidence type="ECO:0000256" key="4">
    <source>
        <dbReference type="ARBA" id="ARBA00022741"/>
    </source>
</evidence>
<dbReference type="PROSITE" id="PS00211">
    <property type="entry name" value="ABC_TRANSPORTER_1"/>
    <property type="match status" value="1"/>
</dbReference>
<evidence type="ECO:0000256" key="3">
    <source>
        <dbReference type="ARBA" id="ARBA00022737"/>
    </source>
</evidence>
<evidence type="ECO:0000256" key="5">
    <source>
        <dbReference type="ARBA" id="ARBA00022840"/>
    </source>
</evidence>
<dbReference type="RefSeq" id="WP_012348033.1">
    <property type="nucleotide sequence ID" value="NC_010524.1"/>
</dbReference>
<dbReference type="KEGG" id="lch:Lcho_3022"/>
<dbReference type="AlphaFoldDB" id="B1XZB2"/>
<keyword evidence="4" id="KW-0547">Nucleotide-binding</keyword>
<dbReference type="Gene3D" id="3.40.50.300">
    <property type="entry name" value="P-loop containing nucleotide triphosphate hydrolases"/>
    <property type="match status" value="2"/>
</dbReference>
<organism evidence="7 8">
    <name type="scientific">Leptothrix cholodnii (strain ATCC 51168 / LMG 8142 / SP-6)</name>
    <name type="common">Leptothrix discophora (strain SP-6)</name>
    <dbReference type="NCBI Taxonomy" id="395495"/>
    <lineage>
        <taxon>Bacteria</taxon>
        <taxon>Pseudomonadati</taxon>
        <taxon>Pseudomonadota</taxon>
        <taxon>Betaproteobacteria</taxon>
        <taxon>Burkholderiales</taxon>
        <taxon>Sphaerotilaceae</taxon>
        <taxon>Leptothrix</taxon>
    </lineage>
</organism>
<evidence type="ECO:0000259" key="6">
    <source>
        <dbReference type="PROSITE" id="PS50893"/>
    </source>
</evidence>
<dbReference type="SUPFAM" id="SSF52540">
    <property type="entry name" value="P-loop containing nucleoside triphosphate hydrolases"/>
    <property type="match status" value="2"/>
</dbReference>
<dbReference type="InterPro" id="IPR003593">
    <property type="entry name" value="AAA+_ATPase"/>
</dbReference>
<keyword evidence="8" id="KW-1185">Reference proteome</keyword>
<sequence length="559" mass="58680">MSELIPPPVEVTGAARVEMMGFSKRFGALQALDDVSLTVEAGSFHALLGENGAGKSTLVKALIGFYQADTGSVSVDGRERAIGSPRDAAALGLGMIFQHFTVVPGMTVAENLALAGRDLTALIDWKAERARLAAFMRTAPFPLALDARVAELAAGEKQKLEILKALYARRRFLVLDEPTSVLTPQEADEVLGRVKALCREGQLSVLIITHKFREVFGFCDEVTVLRRGRRTGGTRVVDTSRDQLASWMMGVPHDAAGPTGEVLPSALVAELVGVDAPVAAVTPVAPEAATPAASAPRLRIDALTVLGHAGQSAIDRLRLQVMPGEIVGVAGVSGNGQRELVAALTGTLPIAGGSVFVDGQPYAPTRAQMLALGVRSLPEEPLQNACVGKLSVAENLALRNFDRAPLAAGLWLRRSAMRRQALAHIANFKVKTPGPDAPIETLSGGNVQRAVLARELSHDQAGGPRVLIVANPCFGLDFQATAEIHARLRAARDAGCGVLLVSEDLDEILALASRLVVLSHGRVALECTTATADIARIGHAMAGEGAHDSHPVPSTAEAA</sequence>
<keyword evidence="1" id="KW-0472">Membrane</keyword>
<dbReference type="eggNOG" id="COG3845">
    <property type="taxonomic scope" value="Bacteria"/>
</dbReference>
<dbReference type="PANTHER" id="PTHR43790:SF4">
    <property type="entry name" value="GUANOSINE IMPORT ATP-BINDING PROTEIN NUPO"/>
    <property type="match status" value="1"/>
</dbReference>
<keyword evidence="2" id="KW-0762">Sugar transport</keyword>
<evidence type="ECO:0000313" key="8">
    <source>
        <dbReference type="Proteomes" id="UP000001693"/>
    </source>
</evidence>
<dbReference type="PROSITE" id="PS50893">
    <property type="entry name" value="ABC_TRANSPORTER_2"/>
    <property type="match status" value="2"/>
</dbReference>
<dbReference type="Pfam" id="PF00005">
    <property type="entry name" value="ABC_tran"/>
    <property type="match status" value="2"/>
</dbReference>
<dbReference type="InterPro" id="IPR017871">
    <property type="entry name" value="ABC_transporter-like_CS"/>
</dbReference>
<keyword evidence="5" id="KW-0067">ATP-binding</keyword>
<keyword evidence="3" id="KW-0677">Repeat</keyword>
<protein>
    <submittedName>
        <fullName evidence="7">ABC transporter-related protein</fullName>
    </submittedName>
</protein>
<feature type="domain" description="ABC transporter" evidence="6">
    <location>
        <begin position="17"/>
        <end position="252"/>
    </location>
</feature>
<name>B1XZB2_LEPCP</name>
<dbReference type="CDD" id="cd03216">
    <property type="entry name" value="ABC_Carb_Monos_I"/>
    <property type="match status" value="1"/>
</dbReference>
<evidence type="ECO:0000256" key="2">
    <source>
        <dbReference type="ARBA" id="ARBA00022597"/>
    </source>
</evidence>
<dbReference type="EMBL" id="CP001013">
    <property type="protein sequence ID" value="ACB35282.1"/>
    <property type="molecule type" value="Genomic_DNA"/>
</dbReference>
<dbReference type="SMART" id="SM00382">
    <property type="entry name" value="AAA"/>
    <property type="match status" value="1"/>
</dbReference>
<dbReference type="InterPro" id="IPR027417">
    <property type="entry name" value="P-loop_NTPase"/>
</dbReference>
<dbReference type="PANTHER" id="PTHR43790">
    <property type="entry name" value="CARBOHYDRATE TRANSPORT ATP-BINDING PROTEIN MG119-RELATED"/>
    <property type="match status" value="1"/>
</dbReference>